<dbReference type="Pfam" id="PF26204">
    <property type="entry name" value="Med14_fung"/>
    <property type="match status" value="1"/>
</dbReference>
<evidence type="ECO:0000313" key="15">
    <source>
        <dbReference type="Proteomes" id="UP000184546"/>
    </source>
</evidence>
<dbReference type="PANTHER" id="PTHR12809:SF2">
    <property type="entry name" value="MEDIATOR OF RNA POLYMERASE II TRANSCRIPTION SUBUNIT 14"/>
    <property type="match status" value="1"/>
</dbReference>
<dbReference type="GeneID" id="30973451"/>
<evidence type="ECO:0000256" key="12">
    <source>
        <dbReference type="SAM" id="MobiDB-lite"/>
    </source>
</evidence>
<dbReference type="OrthoDB" id="205099at2759"/>
<feature type="compositionally biased region" description="Polar residues" evidence="12">
    <location>
        <begin position="11"/>
        <end position="27"/>
    </location>
</feature>
<dbReference type="Proteomes" id="UP000184546">
    <property type="component" value="Unassembled WGS sequence"/>
</dbReference>
<gene>
    <name evidence="14" type="ORF">ASPACDRAFT_29374</name>
</gene>
<accession>A0A1L9WV51</accession>
<evidence type="ECO:0000259" key="13">
    <source>
        <dbReference type="Pfam" id="PF08638"/>
    </source>
</evidence>
<evidence type="ECO:0000256" key="2">
    <source>
        <dbReference type="ARBA" id="ARBA00007813"/>
    </source>
</evidence>
<dbReference type="VEuPathDB" id="FungiDB:ASPACDRAFT_29374"/>
<evidence type="ECO:0000256" key="8">
    <source>
        <dbReference type="ARBA" id="ARBA00023242"/>
    </source>
</evidence>
<dbReference type="InterPro" id="IPR055122">
    <property type="entry name" value="Med14_N"/>
</dbReference>
<evidence type="ECO:0000256" key="11">
    <source>
        <dbReference type="RuleBase" id="RU365082"/>
    </source>
</evidence>
<feature type="region of interest" description="Disordered" evidence="12">
    <location>
        <begin position="1"/>
        <end position="31"/>
    </location>
</feature>
<dbReference type="STRING" id="690307.A0A1L9WV51"/>
<evidence type="ECO:0000256" key="1">
    <source>
        <dbReference type="ARBA" id="ARBA00004123"/>
    </source>
</evidence>
<comment type="subunit">
    <text evidence="3 11">Component of the Mediator complex.</text>
</comment>
<dbReference type="OMA" id="ITQGYIP"/>
<dbReference type="GO" id="GO:0006357">
    <property type="term" value="P:regulation of transcription by RNA polymerase II"/>
    <property type="evidence" value="ECO:0007669"/>
    <property type="project" value="InterPro"/>
</dbReference>
<proteinExistence type="inferred from homology"/>
<evidence type="ECO:0000256" key="6">
    <source>
        <dbReference type="ARBA" id="ARBA00023159"/>
    </source>
</evidence>
<organism evidence="14 15">
    <name type="scientific">Aspergillus aculeatus (strain ATCC 16872 / CBS 172.66 / WB 5094)</name>
    <dbReference type="NCBI Taxonomy" id="690307"/>
    <lineage>
        <taxon>Eukaryota</taxon>
        <taxon>Fungi</taxon>
        <taxon>Dikarya</taxon>
        <taxon>Ascomycota</taxon>
        <taxon>Pezizomycotina</taxon>
        <taxon>Eurotiomycetes</taxon>
        <taxon>Eurotiomycetidae</taxon>
        <taxon>Eurotiales</taxon>
        <taxon>Aspergillaceae</taxon>
        <taxon>Aspergillus</taxon>
        <taxon>Aspergillus subgen. Circumdati</taxon>
    </lineage>
</organism>
<dbReference type="GO" id="GO:0003712">
    <property type="term" value="F:transcription coregulator activity"/>
    <property type="evidence" value="ECO:0007669"/>
    <property type="project" value="UniProtKB-UniRule"/>
</dbReference>
<dbReference type="GO" id="GO:0070847">
    <property type="term" value="C:core mediator complex"/>
    <property type="evidence" value="ECO:0007669"/>
    <property type="project" value="TreeGrafter"/>
</dbReference>
<evidence type="ECO:0000256" key="10">
    <source>
        <dbReference type="ARBA" id="ARBA00032007"/>
    </source>
</evidence>
<comment type="function">
    <text evidence="9 11">Component of the Mediator complex, a coactivator involved in the regulated transcription of nearly all RNA polymerase II-dependent genes. Mediator functions as a bridge to convey information from gene-specific regulatory proteins to the basal RNA polymerase II transcription machinery. Mediator is recruited to promoters by direct interactions with regulatory proteins and serves as a scaffold for the assembly of a functional preinitiation complex with RNA polymerase II and the general transcription factors.</text>
</comment>
<keyword evidence="15" id="KW-1185">Reference proteome</keyword>
<comment type="subcellular location">
    <subcellularLocation>
        <location evidence="1 11">Nucleus</location>
    </subcellularLocation>
</comment>
<evidence type="ECO:0000256" key="7">
    <source>
        <dbReference type="ARBA" id="ARBA00023163"/>
    </source>
</evidence>
<dbReference type="AlphaFoldDB" id="A0A1L9WV51"/>
<keyword evidence="7 11" id="KW-0804">Transcription</keyword>
<name>A0A1L9WV51_ASPA1</name>
<feature type="domain" description="Mediator complex subunit MED14 N-terminal" evidence="13">
    <location>
        <begin position="85"/>
        <end position="295"/>
    </location>
</feature>
<dbReference type="InterPro" id="IPR013947">
    <property type="entry name" value="Mediator_Med14"/>
</dbReference>
<dbReference type="PANTHER" id="PTHR12809">
    <property type="entry name" value="MEDIATOR COMPLEX SUBUNIT"/>
    <property type="match status" value="1"/>
</dbReference>
<evidence type="ECO:0000256" key="4">
    <source>
        <dbReference type="ARBA" id="ARBA00019619"/>
    </source>
</evidence>
<keyword evidence="8 11" id="KW-0539">Nucleus</keyword>
<dbReference type="RefSeq" id="XP_020056398.1">
    <property type="nucleotide sequence ID" value="XM_020199637.1"/>
</dbReference>
<comment type="similarity">
    <text evidence="2 11">Belongs to the Mediator complex subunit 14 family.</text>
</comment>
<evidence type="ECO:0000256" key="5">
    <source>
        <dbReference type="ARBA" id="ARBA00023015"/>
    </source>
</evidence>
<protein>
    <recommendedName>
        <fullName evidence="4 11">Mediator of RNA polymerase II transcription subunit 14</fullName>
    </recommendedName>
    <alternativeName>
        <fullName evidence="10 11">Mediator complex subunit 14</fullName>
    </alternativeName>
</protein>
<evidence type="ECO:0000256" key="9">
    <source>
        <dbReference type="ARBA" id="ARBA00025687"/>
    </source>
</evidence>
<reference evidence="15" key="1">
    <citation type="journal article" date="2017" name="Genome Biol.">
        <title>Comparative genomics reveals high biological diversity and specific adaptations in the industrially and medically important fungal genus Aspergillus.</title>
        <authorList>
            <person name="de Vries R.P."/>
            <person name="Riley R."/>
            <person name="Wiebenga A."/>
            <person name="Aguilar-Osorio G."/>
            <person name="Amillis S."/>
            <person name="Uchima C.A."/>
            <person name="Anderluh G."/>
            <person name="Asadollahi M."/>
            <person name="Askin M."/>
            <person name="Barry K."/>
            <person name="Battaglia E."/>
            <person name="Bayram O."/>
            <person name="Benocci T."/>
            <person name="Braus-Stromeyer S.A."/>
            <person name="Caldana C."/>
            <person name="Canovas D."/>
            <person name="Cerqueira G.C."/>
            <person name="Chen F."/>
            <person name="Chen W."/>
            <person name="Choi C."/>
            <person name="Clum A."/>
            <person name="Dos Santos R.A."/>
            <person name="Damasio A.R."/>
            <person name="Diallinas G."/>
            <person name="Emri T."/>
            <person name="Fekete E."/>
            <person name="Flipphi M."/>
            <person name="Freyberg S."/>
            <person name="Gallo A."/>
            <person name="Gournas C."/>
            <person name="Habgood R."/>
            <person name="Hainaut M."/>
            <person name="Harispe M.L."/>
            <person name="Henrissat B."/>
            <person name="Hilden K.S."/>
            <person name="Hope R."/>
            <person name="Hossain A."/>
            <person name="Karabika E."/>
            <person name="Karaffa L."/>
            <person name="Karanyi Z."/>
            <person name="Krasevec N."/>
            <person name="Kuo A."/>
            <person name="Kusch H."/>
            <person name="LaButti K."/>
            <person name="Lagendijk E.L."/>
            <person name="Lapidus A."/>
            <person name="Levasseur A."/>
            <person name="Lindquist E."/>
            <person name="Lipzen A."/>
            <person name="Logrieco A.F."/>
            <person name="MacCabe A."/>
            <person name="Maekelae M.R."/>
            <person name="Malavazi I."/>
            <person name="Melin P."/>
            <person name="Meyer V."/>
            <person name="Mielnichuk N."/>
            <person name="Miskei M."/>
            <person name="Molnar A.P."/>
            <person name="Mule G."/>
            <person name="Ngan C.Y."/>
            <person name="Orejas M."/>
            <person name="Orosz E."/>
            <person name="Ouedraogo J.P."/>
            <person name="Overkamp K.M."/>
            <person name="Park H.-S."/>
            <person name="Perrone G."/>
            <person name="Piumi F."/>
            <person name="Punt P.J."/>
            <person name="Ram A.F."/>
            <person name="Ramon A."/>
            <person name="Rauscher S."/>
            <person name="Record E."/>
            <person name="Riano-Pachon D.M."/>
            <person name="Robert V."/>
            <person name="Roehrig J."/>
            <person name="Ruller R."/>
            <person name="Salamov A."/>
            <person name="Salih N.S."/>
            <person name="Samson R.A."/>
            <person name="Sandor E."/>
            <person name="Sanguinetti M."/>
            <person name="Schuetze T."/>
            <person name="Sepcic K."/>
            <person name="Shelest E."/>
            <person name="Sherlock G."/>
            <person name="Sophianopoulou V."/>
            <person name="Squina F.M."/>
            <person name="Sun H."/>
            <person name="Susca A."/>
            <person name="Todd R.B."/>
            <person name="Tsang A."/>
            <person name="Unkles S.E."/>
            <person name="van de Wiele N."/>
            <person name="van Rossen-Uffink D."/>
            <person name="Oliveira J.V."/>
            <person name="Vesth T.C."/>
            <person name="Visser J."/>
            <person name="Yu J.-H."/>
            <person name="Zhou M."/>
            <person name="Andersen M.R."/>
            <person name="Archer D.B."/>
            <person name="Baker S.E."/>
            <person name="Benoit I."/>
            <person name="Brakhage A.A."/>
            <person name="Braus G.H."/>
            <person name="Fischer R."/>
            <person name="Frisvad J.C."/>
            <person name="Goldman G.H."/>
            <person name="Houbraken J."/>
            <person name="Oakley B."/>
            <person name="Pocsi I."/>
            <person name="Scazzocchio C."/>
            <person name="Seiboth B."/>
            <person name="vanKuyk P.A."/>
            <person name="Wortman J."/>
            <person name="Dyer P.S."/>
            <person name="Grigoriev I.V."/>
        </authorList>
    </citation>
    <scope>NUCLEOTIDE SEQUENCE [LARGE SCALE GENOMIC DNA]</scope>
    <source>
        <strain evidence="15">ATCC 16872 / CBS 172.66 / WB 5094</strain>
    </source>
</reference>
<sequence length="1108" mass="122783">MPGVVMDTANIGGQIQGSPNDSQNGVSYSAGEKAPMKGSAVVQNGSLYATGLEKGSAYRTDASTVTPVLAKTRELPELPHVTQGFFPFSILLNRSAQQCWNDLLDLITELAEIQVAPNDPGFASVPIVGKPPGNQSSENIQKKLRVLEFSHAKRADFIKLLVLSQWGRQAADVSKLIDIQNFIRTRHQAYTGALQWIGEMKKDLVRAQVANPDIRTSLEVLSKGRVASMLTLGYKPPKLLTPRRALRKLQKINRLLCTRLALHDELPPSFQTYSIHDGRVTFIVPTEFELDLSIGEGSGLSQFFFVDIRFLFRPSSPIPKGRIFNELESKVNDVLQTRGLPGCFDLLHNLVLTNKINVLFKQATEMARGLWTDVLRIELLHRTVVVHYWARKPGSKSWLEIGINSGRRGSIHGSPVPPYLGLRWIKDGEEVNSGLIDFDTANISMERLLRSVIALHVSHTVSSAYHSISQSLLYSTSTLSLRAQLTTTEPGNCLLDVQLTETRYLRVSVEPMSGANVFSTTPNILERPDNDRLADKPAVDDIVTRVARLRCIAAIEEVECYLQMLGFDVINPRILNIDVRRVFPLNVLRFSFFSHKSWERNWIVAATSSMDGDNWWLVQLRLGVVAKRHSAYDVNVGSRPTFRLAQVVSNTFISSRLEKSYMSFVNLGHSLSGILTIYANSRYLADLDAIKSCPPAHKLRIEAGFQIPDISLRYEPAKLPNALRLVLPAGIRQKGFIRETIRLTFLGINSQANLAIIGAYGRLNIPVKAFSALISKWDRSLVFQESHNGFAIRLLAPTGRPVIIGLVEDLQRLECVLSILDTLQRKKIEVTSISLSGISFNYGPERDLAARLEVDIKRNPSLSEADATELATRSDSIFRLQLGIKFDSTNPHRRIEGSLASSLNRTSAEASIETIAELLTSTLPLMRALDHIMDNTSRNESLKVQVTVRNAMTYVIHYPDANLHFQLVARIRSNRLVWVLRNVNSSESGSDQVNSMSKVQQSLYDSKGDGWRGLGNGVIAQVDRVGNILGELHRCIAASVPNPSLNKAGTRELSTVTPTQATALSEVASGVATKPVRQDSSRLAHLQERTTQHSASVASSTADVIMID</sequence>
<dbReference type="EMBL" id="KV878977">
    <property type="protein sequence ID" value="OJK00059.1"/>
    <property type="molecule type" value="Genomic_DNA"/>
</dbReference>
<keyword evidence="5 11" id="KW-0805">Transcription regulation</keyword>
<dbReference type="Pfam" id="PF08638">
    <property type="entry name" value="Med14"/>
    <property type="match status" value="1"/>
</dbReference>
<evidence type="ECO:0000256" key="3">
    <source>
        <dbReference type="ARBA" id="ARBA00011837"/>
    </source>
</evidence>
<evidence type="ECO:0000313" key="14">
    <source>
        <dbReference type="EMBL" id="OJK00059.1"/>
    </source>
</evidence>
<dbReference type="GO" id="GO:0016592">
    <property type="term" value="C:mediator complex"/>
    <property type="evidence" value="ECO:0007669"/>
    <property type="project" value="UniProtKB-UniRule"/>
</dbReference>
<keyword evidence="6 11" id="KW-0010">Activator</keyword>